<feature type="compositionally biased region" description="Basic and acidic residues" evidence="1">
    <location>
        <begin position="39"/>
        <end position="51"/>
    </location>
</feature>
<keyword evidence="3" id="KW-1185">Reference proteome</keyword>
<gene>
    <name evidence="2" type="ORF">HNQ09_001901</name>
</gene>
<evidence type="ECO:0000313" key="3">
    <source>
        <dbReference type="Proteomes" id="UP000525389"/>
    </source>
</evidence>
<dbReference type="AlphaFoldDB" id="A0A7W8GFD9"/>
<sequence length="51" mass="5969">MHDQNQNPPTPLREPAPDQQDRPTKEVGGKPRQPKRVKREQVTEREVLREA</sequence>
<feature type="compositionally biased region" description="Basic and acidic residues" evidence="1">
    <location>
        <begin position="15"/>
        <end position="29"/>
    </location>
</feature>
<name>A0A7W8GFD9_9DEIO</name>
<reference evidence="2 3" key="1">
    <citation type="submission" date="2020-08" db="EMBL/GenBank/DDBJ databases">
        <title>Genomic Encyclopedia of Type Strains, Phase IV (KMG-IV): sequencing the most valuable type-strain genomes for metagenomic binning, comparative biology and taxonomic classification.</title>
        <authorList>
            <person name="Goeker M."/>
        </authorList>
    </citation>
    <scope>NUCLEOTIDE SEQUENCE [LARGE SCALE GENOMIC DNA]</scope>
    <source>
        <strain evidence="2 3">DSM 101791</strain>
    </source>
</reference>
<comment type="caution">
    <text evidence="2">The sequence shown here is derived from an EMBL/GenBank/DDBJ whole genome shotgun (WGS) entry which is preliminary data.</text>
</comment>
<evidence type="ECO:0000256" key="1">
    <source>
        <dbReference type="SAM" id="MobiDB-lite"/>
    </source>
</evidence>
<evidence type="ECO:0000313" key="2">
    <source>
        <dbReference type="EMBL" id="MBB5234463.1"/>
    </source>
</evidence>
<feature type="region of interest" description="Disordered" evidence="1">
    <location>
        <begin position="1"/>
        <end position="51"/>
    </location>
</feature>
<proteinExistence type="predicted"/>
<accession>A0A7W8GFD9</accession>
<protein>
    <submittedName>
        <fullName evidence="2">Uncharacterized protein</fullName>
    </submittedName>
</protein>
<dbReference type="EMBL" id="JACHFN010000006">
    <property type="protein sequence ID" value="MBB5234463.1"/>
    <property type="molecule type" value="Genomic_DNA"/>
</dbReference>
<dbReference type="Proteomes" id="UP000525389">
    <property type="component" value="Unassembled WGS sequence"/>
</dbReference>
<organism evidence="2 3">
    <name type="scientific">Deinococcus budaensis</name>
    <dbReference type="NCBI Taxonomy" id="1665626"/>
    <lineage>
        <taxon>Bacteria</taxon>
        <taxon>Thermotogati</taxon>
        <taxon>Deinococcota</taxon>
        <taxon>Deinococci</taxon>
        <taxon>Deinococcales</taxon>
        <taxon>Deinococcaceae</taxon>
        <taxon>Deinococcus</taxon>
    </lineage>
</organism>